<organism evidence="2 3">
    <name type="scientific">Nocardia neocaledoniensis</name>
    <dbReference type="NCBI Taxonomy" id="236511"/>
    <lineage>
        <taxon>Bacteria</taxon>
        <taxon>Bacillati</taxon>
        <taxon>Actinomycetota</taxon>
        <taxon>Actinomycetes</taxon>
        <taxon>Mycobacteriales</taxon>
        <taxon>Nocardiaceae</taxon>
        <taxon>Nocardia</taxon>
    </lineage>
</organism>
<feature type="transmembrane region" description="Helical" evidence="1">
    <location>
        <begin position="32"/>
        <end position="50"/>
    </location>
</feature>
<sequence>MVGLLAISLVFAAAGIWMMARGTPVMVVAGAAGALFGLLGAVATGLRLILRRPELTVTDIGVTHRQGGYLAWSDVTHARIAVQHTSGTEVRYVQLGLRDPETFYAQSSWWTRQLAKVNARLGYGGLNLPESTLGAPAEQILEALRHHHPDLPVQS</sequence>
<protein>
    <recommendedName>
        <fullName evidence="4">PH (Pleckstrin Homology) domain-containing protein</fullName>
    </recommendedName>
</protein>
<keyword evidence="3" id="KW-1185">Reference proteome</keyword>
<dbReference type="AlphaFoldDB" id="A0A317NDK2"/>
<keyword evidence="1" id="KW-0472">Membrane</keyword>
<reference evidence="2 3" key="1">
    <citation type="submission" date="2018-05" db="EMBL/GenBank/DDBJ databases">
        <title>Genomic Encyclopedia of Type Strains, Phase IV (KMG-IV): sequencing the most valuable type-strain genomes for metagenomic binning, comparative biology and taxonomic classification.</title>
        <authorList>
            <person name="Goeker M."/>
        </authorList>
    </citation>
    <scope>NUCLEOTIDE SEQUENCE [LARGE SCALE GENOMIC DNA]</scope>
    <source>
        <strain evidence="2 3">DSM 44717</strain>
    </source>
</reference>
<keyword evidence="1" id="KW-0812">Transmembrane</keyword>
<dbReference type="Proteomes" id="UP000246410">
    <property type="component" value="Unassembled WGS sequence"/>
</dbReference>
<dbReference type="EMBL" id="QGTL01000007">
    <property type="protein sequence ID" value="PWV73381.1"/>
    <property type="molecule type" value="Genomic_DNA"/>
</dbReference>
<proteinExistence type="predicted"/>
<evidence type="ECO:0000313" key="2">
    <source>
        <dbReference type="EMBL" id="PWV73381.1"/>
    </source>
</evidence>
<accession>A0A317NDK2</accession>
<keyword evidence="1" id="KW-1133">Transmembrane helix</keyword>
<name>A0A317NDK2_9NOCA</name>
<evidence type="ECO:0008006" key="4">
    <source>
        <dbReference type="Google" id="ProtNLM"/>
    </source>
</evidence>
<comment type="caution">
    <text evidence="2">The sequence shown here is derived from an EMBL/GenBank/DDBJ whole genome shotgun (WGS) entry which is preliminary data.</text>
</comment>
<evidence type="ECO:0000313" key="3">
    <source>
        <dbReference type="Proteomes" id="UP000246410"/>
    </source>
</evidence>
<dbReference type="NCBIfam" id="NF041635">
    <property type="entry name" value="STM3941_fam"/>
    <property type="match status" value="1"/>
</dbReference>
<gene>
    <name evidence="2" type="ORF">DFR69_1077</name>
</gene>
<dbReference type="InterPro" id="IPR048136">
    <property type="entry name" value="STM3941-like"/>
</dbReference>
<evidence type="ECO:0000256" key="1">
    <source>
        <dbReference type="SAM" id="Phobius"/>
    </source>
</evidence>